<proteinExistence type="predicted"/>
<evidence type="ECO:0000313" key="2">
    <source>
        <dbReference type="Proteomes" id="UP000009882"/>
    </source>
</evidence>
<reference evidence="2" key="1">
    <citation type="journal article" date="2012" name="BMC Genomics">
        <title>Genome sequence of the necrotrophic fungus Penicillium digitatum, the main postharvest pathogen of citrus.</title>
        <authorList>
            <person name="Marcet-Houben M."/>
            <person name="Ballester A.-R."/>
            <person name="de la Fuente B."/>
            <person name="Harries E."/>
            <person name="Marcos J.F."/>
            <person name="Gonzalez-Candelas L."/>
            <person name="Gabaldon T."/>
        </authorList>
    </citation>
    <scope>NUCLEOTIDE SEQUENCE [LARGE SCALE GENOMIC DNA]</scope>
    <source>
        <strain evidence="2">PHI26 / CECT 20796</strain>
    </source>
</reference>
<keyword evidence="2" id="KW-1185">Reference proteome</keyword>
<sequence length="64" mass="6991">MDYSLKHLQAPRQLAYTLYNAIAIHVEVCKWGIGHGYFENGGPTTYSLTGTVHADVPTGFKPGP</sequence>
<dbReference type="EMBL" id="AKCT01000228">
    <property type="protein sequence ID" value="EKV10354.1"/>
    <property type="molecule type" value="Genomic_DNA"/>
</dbReference>
<dbReference type="Proteomes" id="UP000009882">
    <property type="component" value="Unassembled WGS sequence"/>
</dbReference>
<accession>K9FM96</accession>
<protein>
    <submittedName>
        <fullName evidence="1">Uncharacterized protein</fullName>
    </submittedName>
</protein>
<dbReference type="OrthoDB" id="10331100at2759"/>
<name>K9FM96_PEND2</name>
<dbReference type="HOGENOM" id="CLU_2868370_0_0_1"/>
<dbReference type="AlphaFoldDB" id="K9FM96"/>
<dbReference type="InParanoid" id="K9FM96"/>
<organism evidence="1 2">
    <name type="scientific">Penicillium digitatum (strain PHI26 / CECT 20796)</name>
    <name type="common">Green mold</name>
    <dbReference type="NCBI Taxonomy" id="1170229"/>
    <lineage>
        <taxon>Eukaryota</taxon>
        <taxon>Fungi</taxon>
        <taxon>Dikarya</taxon>
        <taxon>Ascomycota</taxon>
        <taxon>Pezizomycotina</taxon>
        <taxon>Eurotiomycetes</taxon>
        <taxon>Eurotiomycetidae</taxon>
        <taxon>Eurotiales</taxon>
        <taxon>Aspergillaceae</taxon>
        <taxon>Penicillium</taxon>
    </lineage>
</organism>
<comment type="caution">
    <text evidence="1">The sequence shown here is derived from an EMBL/GenBank/DDBJ whole genome shotgun (WGS) entry which is preliminary data.</text>
</comment>
<gene>
    <name evidence="1" type="ORF">PDIG_56430</name>
</gene>
<evidence type="ECO:0000313" key="1">
    <source>
        <dbReference type="EMBL" id="EKV10354.1"/>
    </source>
</evidence>